<evidence type="ECO:0000256" key="6">
    <source>
        <dbReference type="ARBA" id="ARBA00022643"/>
    </source>
</evidence>
<dbReference type="GO" id="GO:0005829">
    <property type="term" value="C:cytosol"/>
    <property type="evidence" value="ECO:0007669"/>
    <property type="project" value="Ensembl"/>
</dbReference>
<dbReference type="PRINTS" id="PR00371">
    <property type="entry name" value="FPNCR"/>
</dbReference>
<dbReference type="GO" id="GO:0010181">
    <property type="term" value="F:FMN binding"/>
    <property type="evidence" value="ECO:0007669"/>
    <property type="project" value="Ensembl"/>
</dbReference>
<dbReference type="GO" id="GO:0022900">
    <property type="term" value="P:electron transport chain"/>
    <property type="evidence" value="ECO:0007669"/>
    <property type="project" value="Ensembl"/>
</dbReference>
<dbReference type="Pfam" id="PF00258">
    <property type="entry name" value="Flavodoxin_1"/>
    <property type="match status" value="1"/>
</dbReference>
<evidence type="ECO:0000256" key="3">
    <source>
        <dbReference type="ARBA" id="ARBA00004496"/>
    </source>
</evidence>
<dbReference type="PANTHER" id="PTHR19384">
    <property type="entry name" value="NITRIC OXIDE SYNTHASE-RELATED"/>
    <property type="match status" value="1"/>
</dbReference>
<comment type="catalytic activity">
    <reaction evidence="10">
        <text>2 oxidized [2Fe-2S]-[protein] + NADPH = 2 reduced [2Fe-2S]-[protein] + NADP(+) + H(+)</text>
        <dbReference type="Rhea" id="RHEA:67716"/>
        <dbReference type="Rhea" id="RHEA-COMP:17327"/>
        <dbReference type="Rhea" id="RHEA-COMP:17328"/>
        <dbReference type="ChEBI" id="CHEBI:15378"/>
        <dbReference type="ChEBI" id="CHEBI:33737"/>
        <dbReference type="ChEBI" id="CHEBI:33738"/>
        <dbReference type="ChEBI" id="CHEBI:57783"/>
        <dbReference type="ChEBI" id="CHEBI:58349"/>
    </reaction>
    <physiologicalReaction direction="left-to-right" evidence="10">
        <dbReference type="Rhea" id="RHEA:67717"/>
    </physiologicalReaction>
</comment>
<comment type="cofactor">
    <cofactor evidence="2">
        <name>FAD</name>
        <dbReference type="ChEBI" id="CHEBI:57692"/>
    </cofactor>
</comment>
<evidence type="ECO:0000256" key="5">
    <source>
        <dbReference type="ARBA" id="ARBA00022630"/>
    </source>
</evidence>
<dbReference type="InterPro" id="IPR001433">
    <property type="entry name" value="OxRdtase_FAD/NAD-bd"/>
</dbReference>
<protein>
    <submittedName>
        <fullName evidence="14">NADPH dependent diflavin oxidoreductase 1</fullName>
    </submittedName>
</protein>
<dbReference type="PROSITE" id="PS51384">
    <property type="entry name" value="FAD_FR"/>
    <property type="match status" value="1"/>
</dbReference>
<feature type="domain" description="FAD-binding FR-type" evidence="13">
    <location>
        <begin position="291"/>
        <end position="449"/>
    </location>
</feature>
<dbReference type="InterPro" id="IPR003097">
    <property type="entry name" value="CysJ-like_FAD-binding"/>
</dbReference>
<dbReference type="STRING" id="9785.ENSLAFP00000003813"/>
<dbReference type="FunFam" id="1.20.990.10:FF:000008">
    <property type="entry name" value="NADPH-dependent diflavin oxidoreductase 1"/>
    <property type="match status" value="1"/>
</dbReference>
<dbReference type="InterPro" id="IPR029039">
    <property type="entry name" value="Flavoprotein-like_sf"/>
</dbReference>
<evidence type="ECO:0000256" key="10">
    <source>
        <dbReference type="ARBA" id="ARBA00052174"/>
    </source>
</evidence>
<keyword evidence="6" id="KW-0288">FMN</keyword>
<dbReference type="Proteomes" id="UP000007646">
    <property type="component" value="Unassembled WGS sequence"/>
</dbReference>
<dbReference type="Gene3D" id="3.40.50.360">
    <property type="match status" value="1"/>
</dbReference>
<dbReference type="AlphaFoldDB" id="G3SUH8"/>
<name>G3SUH8_LOXAF</name>
<evidence type="ECO:0000313" key="14">
    <source>
        <dbReference type="Ensembl" id="ENSLAFP00000003813.3"/>
    </source>
</evidence>
<dbReference type="GO" id="GO:0071949">
    <property type="term" value="F:FAD binding"/>
    <property type="evidence" value="ECO:0007669"/>
    <property type="project" value="Ensembl"/>
</dbReference>
<evidence type="ECO:0000256" key="9">
    <source>
        <dbReference type="ARBA" id="ARBA00023002"/>
    </source>
</evidence>
<evidence type="ECO:0000313" key="15">
    <source>
        <dbReference type="Proteomes" id="UP000007646"/>
    </source>
</evidence>
<dbReference type="InterPro" id="IPR001709">
    <property type="entry name" value="Flavoprot_Pyr_Nucl_cyt_Rdtase"/>
</dbReference>
<dbReference type="GO" id="GO:0003958">
    <property type="term" value="F:NADPH-hemoprotein reductase activity"/>
    <property type="evidence" value="ECO:0007669"/>
    <property type="project" value="Ensembl"/>
</dbReference>
<dbReference type="Pfam" id="PF00667">
    <property type="entry name" value="FAD_binding_1"/>
    <property type="match status" value="1"/>
</dbReference>
<dbReference type="Pfam" id="PF00175">
    <property type="entry name" value="NAD_binding_1"/>
    <property type="match status" value="1"/>
</dbReference>
<feature type="region of interest" description="Disordered" evidence="11">
    <location>
        <begin position="187"/>
        <end position="206"/>
    </location>
</feature>
<keyword evidence="5" id="KW-0285">Flavoprotein</keyword>
<dbReference type="PANTHER" id="PTHR19384:SF10">
    <property type="entry name" value="NADPH-DEPENDENT DIFLAVIN OXIDOREDUCTASE 1"/>
    <property type="match status" value="1"/>
</dbReference>
<dbReference type="FunFam" id="3.40.50.80:FF:000001">
    <property type="entry name" value="NADPH--cytochrome P450 reductase 1"/>
    <property type="match status" value="1"/>
</dbReference>
<keyword evidence="7" id="KW-0274">FAD</keyword>
<organism evidence="14 15">
    <name type="scientific">Loxodonta africana</name>
    <name type="common">African elephant</name>
    <dbReference type="NCBI Taxonomy" id="9785"/>
    <lineage>
        <taxon>Eukaryota</taxon>
        <taxon>Metazoa</taxon>
        <taxon>Chordata</taxon>
        <taxon>Craniata</taxon>
        <taxon>Vertebrata</taxon>
        <taxon>Euteleostomi</taxon>
        <taxon>Mammalia</taxon>
        <taxon>Eutheria</taxon>
        <taxon>Afrotheria</taxon>
        <taxon>Proboscidea</taxon>
        <taxon>Elephantidae</taxon>
        <taxon>Loxodonta</taxon>
    </lineage>
</organism>
<feature type="domain" description="Flavodoxin-like" evidence="12">
    <location>
        <begin position="6"/>
        <end position="160"/>
    </location>
</feature>
<evidence type="ECO:0000259" key="12">
    <source>
        <dbReference type="PROSITE" id="PS50902"/>
    </source>
</evidence>
<reference evidence="14 15" key="1">
    <citation type="submission" date="2009-06" db="EMBL/GenBank/DDBJ databases">
        <title>The Genome Sequence of Loxodonta africana (African elephant).</title>
        <authorList>
            <person name="Di Palma F."/>
            <person name="Heiman D."/>
            <person name="Young S."/>
            <person name="Johnson J."/>
            <person name="Lander E.S."/>
            <person name="Lindblad-Toh K."/>
        </authorList>
    </citation>
    <scope>NUCLEOTIDE SEQUENCE [LARGE SCALE GENOMIC DNA]</scope>
    <source>
        <strain evidence="14 15">Isolate ISIS603380</strain>
    </source>
</reference>
<keyword evidence="4" id="KW-0963">Cytoplasm</keyword>
<dbReference type="GO" id="GO:0005654">
    <property type="term" value="C:nucleoplasm"/>
    <property type="evidence" value="ECO:0007669"/>
    <property type="project" value="Ensembl"/>
</dbReference>
<dbReference type="OMA" id="DIMSIPR"/>
<evidence type="ECO:0000256" key="2">
    <source>
        <dbReference type="ARBA" id="ARBA00001974"/>
    </source>
</evidence>
<dbReference type="GeneTree" id="ENSGT00930000151050"/>
<dbReference type="Ensembl" id="ENSLAFT00000004569.3">
    <property type="protein sequence ID" value="ENSLAFP00000003813.3"/>
    <property type="gene ID" value="ENSLAFG00000004568.3"/>
</dbReference>
<dbReference type="InParanoid" id="G3SUH8"/>
<evidence type="ECO:0000256" key="7">
    <source>
        <dbReference type="ARBA" id="ARBA00022827"/>
    </source>
</evidence>
<evidence type="ECO:0000256" key="1">
    <source>
        <dbReference type="ARBA" id="ARBA00001917"/>
    </source>
</evidence>
<dbReference type="SUPFAM" id="SSF63380">
    <property type="entry name" value="Riboflavin synthase domain-like"/>
    <property type="match status" value="1"/>
</dbReference>
<gene>
    <name evidence="14" type="primary">NDOR1</name>
</gene>
<dbReference type="PRINTS" id="PR00369">
    <property type="entry name" value="FLAVODOXIN"/>
</dbReference>
<evidence type="ECO:0000256" key="4">
    <source>
        <dbReference type="ARBA" id="ARBA00022490"/>
    </source>
</evidence>
<dbReference type="Gene3D" id="1.20.990.10">
    <property type="entry name" value="NADPH-cytochrome p450 Reductase, Chain A, domain 3"/>
    <property type="match status" value="1"/>
</dbReference>
<dbReference type="GO" id="GO:0045111">
    <property type="term" value="C:intermediate filament cytoskeleton"/>
    <property type="evidence" value="ECO:0007669"/>
    <property type="project" value="Ensembl"/>
</dbReference>
<sequence length="599" mass="66877">MSSPQLLVLFGSQTGTAEDTAERLGREARRRRLRCRVLALDSYPVVNLINEPLVIFVCATTGQGDPPDNMKTFHRLLNTLVFHRSLTCISRVVYMSLVWDLCVFLDYLTFREHSMVLGMSTQHISYSVCEHCAWEEKLEYGDQRASERKHAGKVWKAPLKWTALSAPRPYLPCPVPLSLSRAGFLSAPSGQASSRPPQDRPPLGPLRPVTATSISLSSVSQPTTCVTAFRIFLTISFSACAFLPFLVFFFSVSVSVNFYEIGCMYDPTHHQLPQPTAHPAAADVSCPSRLPQPCSMRHLVSQYLDIASVPRRSFFELLAGLSPDELEREKLLEFSSAQGQEGLYDYCNRPRRTILEVLCDFPHTAGAVPPDYLLDLIPPIRPRAFSIASSLSALPGRLQILVAVVQYRTRLKEPRRGLCSCWLASLDPGQAGPVRVPLWVRPGGLAFPETLDTPVVMVGPGTGVAPFRAAIQERVAQGQTGNVLFFGCRQRDQDFYWEAEWRELERRGCLTLVTAFSREQERKVYVQHRLQELGSLVWELLDRRGAHFYLAGNAKSMPAAVTSALTSIFQEQGGLSGPDAVSYLARLQRTLRFQAETWA</sequence>
<dbReference type="GO" id="GO:0070402">
    <property type="term" value="F:NADPH binding"/>
    <property type="evidence" value="ECO:0007669"/>
    <property type="project" value="Ensembl"/>
</dbReference>
<dbReference type="PROSITE" id="PS50902">
    <property type="entry name" value="FLAVODOXIN_LIKE"/>
    <property type="match status" value="1"/>
</dbReference>
<keyword evidence="8" id="KW-0521">NADP</keyword>
<evidence type="ECO:0000256" key="8">
    <source>
        <dbReference type="ARBA" id="ARBA00022857"/>
    </source>
</evidence>
<dbReference type="Gene3D" id="3.40.50.80">
    <property type="entry name" value="Nucleotide-binding domain of ferredoxin-NADP reductase (FNR) module"/>
    <property type="match status" value="1"/>
</dbReference>
<evidence type="ECO:0000256" key="11">
    <source>
        <dbReference type="SAM" id="MobiDB-lite"/>
    </source>
</evidence>
<dbReference type="FunCoup" id="G3SUH8">
    <property type="interactions" value="1216"/>
</dbReference>
<keyword evidence="15" id="KW-1185">Reference proteome</keyword>
<dbReference type="eggNOG" id="KOG1159">
    <property type="taxonomic scope" value="Eukaryota"/>
</dbReference>
<evidence type="ECO:0000259" key="13">
    <source>
        <dbReference type="PROSITE" id="PS51384"/>
    </source>
</evidence>
<dbReference type="InterPro" id="IPR023173">
    <property type="entry name" value="NADPH_Cyt_P450_Rdtase_alpha"/>
</dbReference>
<comment type="cofactor">
    <cofactor evidence="1">
        <name>FMN</name>
        <dbReference type="ChEBI" id="CHEBI:58210"/>
    </cofactor>
</comment>
<dbReference type="InterPro" id="IPR017927">
    <property type="entry name" value="FAD-bd_FR_type"/>
</dbReference>
<dbReference type="GO" id="GO:0009055">
    <property type="term" value="F:electron transfer activity"/>
    <property type="evidence" value="ECO:0007669"/>
    <property type="project" value="Ensembl"/>
</dbReference>
<dbReference type="SUPFAM" id="SSF52218">
    <property type="entry name" value="Flavoproteins"/>
    <property type="match status" value="1"/>
</dbReference>
<dbReference type="InterPro" id="IPR001094">
    <property type="entry name" value="Flavdoxin-like"/>
</dbReference>
<proteinExistence type="predicted"/>
<dbReference type="HOGENOM" id="CLU_001570_17_6_1"/>
<dbReference type="InterPro" id="IPR017938">
    <property type="entry name" value="Riboflavin_synthase-like_b-brl"/>
</dbReference>
<reference evidence="14" key="2">
    <citation type="submission" date="2025-08" db="UniProtKB">
        <authorList>
            <consortium name="Ensembl"/>
        </authorList>
    </citation>
    <scope>IDENTIFICATION</scope>
    <source>
        <strain evidence="14">Isolate ISIS603380</strain>
    </source>
</reference>
<dbReference type="InterPro" id="IPR008254">
    <property type="entry name" value="Flavodoxin/NO_synth"/>
</dbReference>
<dbReference type="GO" id="GO:0016226">
    <property type="term" value="P:iron-sulfur cluster assembly"/>
    <property type="evidence" value="ECO:0007669"/>
    <property type="project" value="UniProtKB-ARBA"/>
</dbReference>
<keyword evidence="9" id="KW-0560">Oxidoreductase</keyword>
<dbReference type="SUPFAM" id="SSF52343">
    <property type="entry name" value="Ferredoxin reductase-like, C-terminal NADP-linked domain"/>
    <property type="match status" value="1"/>
</dbReference>
<dbReference type="GO" id="GO:0160246">
    <property type="term" value="F:NADPH-iron-sulfur [2Fe-2S] protein oxidoreductase activity"/>
    <property type="evidence" value="ECO:0007669"/>
    <property type="project" value="Ensembl"/>
</dbReference>
<dbReference type="InterPro" id="IPR039261">
    <property type="entry name" value="FNR_nucleotide-bd"/>
</dbReference>
<accession>G3SUH8</accession>
<reference evidence="14" key="3">
    <citation type="submission" date="2025-09" db="UniProtKB">
        <authorList>
            <consortium name="Ensembl"/>
        </authorList>
    </citation>
    <scope>IDENTIFICATION</scope>
    <source>
        <strain evidence="14">Isolate ISIS603380</strain>
    </source>
</reference>
<comment type="subcellular location">
    <subcellularLocation>
        <location evidence="3">Cytoplasm</location>
    </subcellularLocation>
</comment>